<evidence type="ECO:0000313" key="10">
    <source>
        <dbReference type="Proteomes" id="UP000322976"/>
    </source>
</evidence>
<evidence type="ECO:0000256" key="1">
    <source>
        <dbReference type="ARBA" id="ARBA00004651"/>
    </source>
</evidence>
<accession>A0A5D8Q8J5</accession>
<comment type="caution">
    <text evidence="9">The sequence shown here is derived from an EMBL/GenBank/DDBJ whole genome shotgun (WGS) entry which is preliminary data.</text>
</comment>
<evidence type="ECO:0000259" key="8">
    <source>
        <dbReference type="PROSITE" id="PS50850"/>
    </source>
</evidence>
<feature type="transmembrane region" description="Helical" evidence="7">
    <location>
        <begin position="220"/>
        <end position="242"/>
    </location>
</feature>
<dbReference type="GO" id="GO:0005886">
    <property type="term" value="C:plasma membrane"/>
    <property type="evidence" value="ECO:0007669"/>
    <property type="project" value="UniProtKB-SubCell"/>
</dbReference>
<feature type="transmembrane region" description="Helical" evidence="7">
    <location>
        <begin position="372"/>
        <end position="390"/>
    </location>
</feature>
<evidence type="ECO:0000256" key="3">
    <source>
        <dbReference type="ARBA" id="ARBA00022475"/>
    </source>
</evidence>
<keyword evidence="10" id="KW-1185">Reference proteome</keyword>
<dbReference type="RefSeq" id="WP_149545963.1">
    <property type="nucleotide sequence ID" value="NZ_VTPS01000018.1"/>
</dbReference>
<dbReference type="PROSITE" id="PS50850">
    <property type="entry name" value="MFS"/>
    <property type="match status" value="2"/>
</dbReference>
<dbReference type="PANTHER" id="PTHR23513">
    <property type="entry name" value="INTEGRAL MEMBRANE EFFLUX PROTEIN-RELATED"/>
    <property type="match status" value="1"/>
</dbReference>
<dbReference type="EMBL" id="VTPS01000018">
    <property type="protein sequence ID" value="TZE81095.1"/>
    <property type="molecule type" value="Genomic_DNA"/>
</dbReference>
<dbReference type="CDD" id="cd06173">
    <property type="entry name" value="MFS_MefA_like"/>
    <property type="match status" value="1"/>
</dbReference>
<dbReference type="PANTHER" id="PTHR23513:SF6">
    <property type="entry name" value="MAJOR FACILITATOR SUPERFAMILY ASSOCIATED DOMAIN-CONTAINING PROTEIN"/>
    <property type="match status" value="1"/>
</dbReference>
<dbReference type="Gene3D" id="1.20.1250.20">
    <property type="entry name" value="MFS general substrate transporter like domains"/>
    <property type="match status" value="1"/>
</dbReference>
<feature type="transmembrane region" description="Helical" evidence="7">
    <location>
        <begin position="166"/>
        <end position="183"/>
    </location>
</feature>
<feature type="transmembrane region" description="Helical" evidence="7">
    <location>
        <begin position="254"/>
        <end position="276"/>
    </location>
</feature>
<keyword evidence="6 7" id="KW-0472">Membrane</keyword>
<feature type="transmembrane region" description="Helical" evidence="7">
    <location>
        <begin position="38"/>
        <end position="63"/>
    </location>
</feature>
<keyword evidence="4 7" id="KW-0812">Transmembrane</keyword>
<feature type="transmembrane region" description="Helical" evidence="7">
    <location>
        <begin position="342"/>
        <end position="366"/>
    </location>
</feature>
<evidence type="ECO:0000256" key="5">
    <source>
        <dbReference type="ARBA" id="ARBA00022989"/>
    </source>
</evidence>
<name>A0A5D8Q8J5_9THEO</name>
<evidence type="ECO:0000313" key="9">
    <source>
        <dbReference type="EMBL" id="TZE81095.1"/>
    </source>
</evidence>
<feature type="transmembrane region" description="Helical" evidence="7">
    <location>
        <begin position="96"/>
        <end position="117"/>
    </location>
</feature>
<dbReference type="Pfam" id="PF07690">
    <property type="entry name" value="MFS_1"/>
    <property type="match status" value="1"/>
</dbReference>
<feature type="transmembrane region" description="Helical" evidence="7">
    <location>
        <begin position="70"/>
        <end position="90"/>
    </location>
</feature>
<dbReference type="InterPro" id="IPR011701">
    <property type="entry name" value="MFS"/>
</dbReference>
<keyword evidence="3" id="KW-1003">Cell membrane</keyword>
<gene>
    <name evidence="9" type="ORF">FWJ32_10775</name>
</gene>
<sequence length="410" mass="44314">MKNRSFDLLWCARTISLLGDALFEIGLTLFIYDRTGSTIAMGMNLIMFFLPSVMFGFFGGILADRYNRKLIMVLSDMARGIILLILPVFINNDRWSLASVYVITFILSTVSQFYGPASSSILPQIVGNDSLVLANSTLTTTIQVINIVGPSLAGVVVKLYGTTATIYADSFSFFIGALLTYLIRIEGKVGKAEEIKGIKSLYTDLAIGVKYVLGRKDLKLVLTLMFILNALLGPLNVILPVYARNALRMAVEGYSMMLSSYAVGSLMGAAAVNFVVNYLGFSMLIGVGIISIGAGLATTGVFENLYYAVFAMAVVGIGTGIINVLVTVLIQKTTPADFLGRVSGTLAVIGVATVPLSIAVASVLLNYIDADVYFVCSGLVAVLFSVWYFIHGRSCVSYEEKAQYRKTQKD</sequence>
<keyword evidence="2" id="KW-0813">Transport</keyword>
<evidence type="ECO:0000256" key="2">
    <source>
        <dbReference type="ARBA" id="ARBA00022448"/>
    </source>
</evidence>
<dbReference type="Proteomes" id="UP000322976">
    <property type="component" value="Unassembled WGS sequence"/>
</dbReference>
<dbReference type="AlphaFoldDB" id="A0A5D8Q8J5"/>
<feature type="domain" description="Major facilitator superfamily (MFS) profile" evidence="8">
    <location>
        <begin position="203"/>
        <end position="410"/>
    </location>
</feature>
<keyword evidence="5 7" id="KW-1133">Transmembrane helix</keyword>
<feature type="transmembrane region" description="Helical" evidence="7">
    <location>
        <begin position="138"/>
        <end position="160"/>
    </location>
</feature>
<reference evidence="9 10" key="1">
    <citation type="submission" date="2019-08" db="EMBL/GenBank/DDBJ databases">
        <title>Calorimonas adulescens gen. nov., sp. nov., an anaerobic thermophilic bacterium from Sakhalin hot spring.</title>
        <authorList>
            <person name="Khomyakova M.A."/>
            <person name="Merkel A.Y."/>
            <person name="Novikov A."/>
            <person name="Bonch-Osmolovskaya E.A."/>
            <person name="Slobodkin A.I."/>
        </authorList>
    </citation>
    <scope>NUCLEOTIDE SEQUENCE [LARGE SCALE GENOMIC DNA]</scope>
    <source>
        <strain evidence="9 10">A05MB</strain>
    </source>
</reference>
<evidence type="ECO:0000256" key="6">
    <source>
        <dbReference type="ARBA" id="ARBA00023136"/>
    </source>
</evidence>
<dbReference type="InterPro" id="IPR036259">
    <property type="entry name" value="MFS_trans_sf"/>
</dbReference>
<proteinExistence type="predicted"/>
<evidence type="ECO:0000256" key="7">
    <source>
        <dbReference type="SAM" id="Phobius"/>
    </source>
</evidence>
<feature type="transmembrane region" description="Helical" evidence="7">
    <location>
        <begin position="308"/>
        <end position="330"/>
    </location>
</feature>
<feature type="transmembrane region" description="Helical" evidence="7">
    <location>
        <begin position="283"/>
        <end position="302"/>
    </location>
</feature>
<evidence type="ECO:0000256" key="4">
    <source>
        <dbReference type="ARBA" id="ARBA00022692"/>
    </source>
</evidence>
<feature type="transmembrane region" description="Helical" evidence="7">
    <location>
        <begin position="12"/>
        <end position="32"/>
    </location>
</feature>
<feature type="domain" description="Major facilitator superfamily (MFS) profile" evidence="8">
    <location>
        <begin position="1"/>
        <end position="188"/>
    </location>
</feature>
<dbReference type="SUPFAM" id="SSF103473">
    <property type="entry name" value="MFS general substrate transporter"/>
    <property type="match status" value="1"/>
</dbReference>
<dbReference type="InterPro" id="IPR020846">
    <property type="entry name" value="MFS_dom"/>
</dbReference>
<dbReference type="GO" id="GO:0022857">
    <property type="term" value="F:transmembrane transporter activity"/>
    <property type="evidence" value="ECO:0007669"/>
    <property type="project" value="InterPro"/>
</dbReference>
<comment type="subcellular location">
    <subcellularLocation>
        <location evidence="1">Cell membrane</location>
        <topology evidence="1">Multi-pass membrane protein</topology>
    </subcellularLocation>
</comment>
<organism evidence="9 10">
    <name type="scientific">Calorimonas adulescens</name>
    <dbReference type="NCBI Taxonomy" id="2606906"/>
    <lineage>
        <taxon>Bacteria</taxon>
        <taxon>Bacillati</taxon>
        <taxon>Bacillota</taxon>
        <taxon>Clostridia</taxon>
        <taxon>Thermoanaerobacterales</taxon>
        <taxon>Thermoanaerobacteraceae</taxon>
        <taxon>Calorimonas</taxon>
    </lineage>
</organism>
<protein>
    <submittedName>
        <fullName evidence="9">MFS transporter</fullName>
    </submittedName>
</protein>